<proteinExistence type="predicted"/>
<evidence type="ECO:0000313" key="3">
    <source>
        <dbReference type="Proteomes" id="UP001373496"/>
    </source>
</evidence>
<dbReference type="Pfam" id="PF06877">
    <property type="entry name" value="RraB"/>
    <property type="match status" value="1"/>
</dbReference>
<keyword evidence="3" id="KW-1185">Reference proteome</keyword>
<protein>
    <submittedName>
        <fullName evidence="2">Ribonuclease E inhibitor RraB</fullName>
    </submittedName>
</protein>
<feature type="domain" description="Regulator of ribonuclease activity B" evidence="1">
    <location>
        <begin position="9"/>
        <end position="103"/>
    </location>
</feature>
<sequence>MTSELTEHHEANAALVQQRIGMGDHPASPRPLDHLVVVPRTHAAAVQSDLEAAGFRVDGVQRGLRRARIEFSRIDAADLDTADAFTREIVEIVGRHGGGYDGWAGYLVAGPAGG</sequence>
<evidence type="ECO:0000313" key="2">
    <source>
        <dbReference type="EMBL" id="MEI4277475.1"/>
    </source>
</evidence>
<dbReference type="Proteomes" id="UP001373496">
    <property type="component" value="Unassembled WGS sequence"/>
</dbReference>
<name>A0ABU8E1P0_9ACTN</name>
<gene>
    <name evidence="2" type="ORF">UXQ13_03270</name>
</gene>
<dbReference type="SUPFAM" id="SSF89946">
    <property type="entry name" value="Hypothetical protein VC0424"/>
    <property type="match status" value="1"/>
</dbReference>
<dbReference type="Gene3D" id="3.30.70.970">
    <property type="entry name" value="RraB-like"/>
    <property type="match status" value="1"/>
</dbReference>
<dbReference type="RefSeq" id="WP_225232662.1">
    <property type="nucleotide sequence ID" value="NZ_JBAPLV010000002.1"/>
</dbReference>
<comment type="caution">
    <text evidence="2">The sequence shown here is derived from an EMBL/GenBank/DDBJ whole genome shotgun (WGS) entry which is preliminary data.</text>
</comment>
<dbReference type="EMBL" id="JBAPLV010000002">
    <property type="protein sequence ID" value="MEI4277475.1"/>
    <property type="molecule type" value="Genomic_DNA"/>
</dbReference>
<dbReference type="InterPro" id="IPR036701">
    <property type="entry name" value="RraB-like_sf"/>
</dbReference>
<evidence type="ECO:0000259" key="1">
    <source>
        <dbReference type="Pfam" id="PF06877"/>
    </source>
</evidence>
<accession>A0ABU8E1P0</accession>
<reference evidence="2 3" key="1">
    <citation type="submission" date="2024-03" db="EMBL/GenBank/DDBJ databases">
        <title>Draft genome sequence of Klenkia terrae.</title>
        <authorList>
            <person name="Duangmal K."/>
            <person name="Chantavorakit T."/>
        </authorList>
    </citation>
    <scope>NUCLEOTIDE SEQUENCE [LARGE SCALE GENOMIC DNA]</scope>
    <source>
        <strain evidence="2 3">JCM 17786</strain>
    </source>
</reference>
<organism evidence="2 3">
    <name type="scientific">Klenkia terrae</name>
    <dbReference type="NCBI Taxonomy" id="1052259"/>
    <lineage>
        <taxon>Bacteria</taxon>
        <taxon>Bacillati</taxon>
        <taxon>Actinomycetota</taxon>
        <taxon>Actinomycetes</taxon>
        <taxon>Geodermatophilales</taxon>
        <taxon>Geodermatophilaceae</taxon>
        <taxon>Klenkia</taxon>
    </lineage>
</organism>
<dbReference type="InterPro" id="IPR009671">
    <property type="entry name" value="RraB_dom"/>
</dbReference>